<feature type="compositionally biased region" description="Polar residues" evidence="1">
    <location>
        <begin position="26"/>
        <end position="38"/>
    </location>
</feature>
<evidence type="ECO:0000256" key="1">
    <source>
        <dbReference type="SAM" id="MobiDB-lite"/>
    </source>
</evidence>
<proteinExistence type="predicted"/>
<feature type="region of interest" description="Disordered" evidence="1">
    <location>
        <begin position="1"/>
        <end position="54"/>
    </location>
</feature>
<feature type="compositionally biased region" description="Basic and acidic residues" evidence="1">
    <location>
        <begin position="1"/>
        <end position="23"/>
    </location>
</feature>
<comment type="caution">
    <text evidence="2">The sequence shown here is derived from an EMBL/GenBank/DDBJ whole genome shotgun (WGS) entry which is preliminary data.</text>
</comment>
<dbReference type="AlphaFoldDB" id="A0A2B4S4I4"/>
<accession>A0A2B4S4I4</accession>
<protein>
    <submittedName>
        <fullName evidence="2">Uncharacterized protein</fullName>
    </submittedName>
</protein>
<gene>
    <name evidence="2" type="ORF">AWC38_SpisGene11946</name>
</gene>
<keyword evidence="3" id="KW-1185">Reference proteome</keyword>
<name>A0A2B4S4I4_STYPI</name>
<reference evidence="3" key="1">
    <citation type="journal article" date="2017" name="bioRxiv">
        <title>Comparative analysis of the genomes of Stylophora pistillata and Acropora digitifera provides evidence for extensive differences between species of corals.</title>
        <authorList>
            <person name="Voolstra C.R."/>
            <person name="Li Y."/>
            <person name="Liew Y.J."/>
            <person name="Baumgarten S."/>
            <person name="Zoccola D."/>
            <person name="Flot J.-F."/>
            <person name="Tambutte S."/>
            <person name="Allemand D."/>
            <person name="Aranda M."/>
        </authorList>
    </citation>
    <scope>NUCLEOTIDE SEQUENCE [LARGE SCALE GENOMIC DNA]</scope>
</reference>
<evidence type="ECO:0000313" key="2">
    <source>
        <dbReference type="EMBL" id="PFX23507.1"/>
    </source>
</evidence>
<evidence type="ECO:0000313" key="3">
    <source>
        <dbReference type="Proteomes" id="UP000225706"/>
    </source>
</evidence>
<dbReference type="EMBL" id="LSMT01000205">
    <property type="protein sequence ID" value="PFX23507.1"/>
    <property type="molecule type" value="Genomic_DNA"/>
</dbReference>
<organism evidence="2 3">
    <name type="scientific">Stylophora pistillata</name>
    <name type="common">Smooth cauliflower coral</name>
    <dbReference type="NCBI Taxonomy" id="50429"/>
    <lineage>
        <taxon>Eukaryota</taxon>
        <taxon>Metazoa</taxon>
        <taxon>Cnidaria</taxon>
        <taxon>Anthozoa</taxon>
        <taxon>Hexacorallia</taxon>
        <taxon>Scleractinia</taxon>
        <taxon>Astrocoeniina</taxon>
        <taxon>Pocilloporidae</taxon>
        <taxon>Stylophora</taxon>
    </lineage>
</organism>
<sequence length="301" mass="33799">MADKSWGDVSKEPVQDSHAHEKPLQTPRQETGVPQSQGFDRALPGPPQPLQGEISSTTKKLAEIIAALLVALLNLPRGSVTTACTMTHAAVQFLQTPLEDVDEIDKMKPEVQEIKQQLKGIRPKISELVEKLSSFPNHPAVDLGKWELDLILTRDPLAKCGIDIHISQGLVSRLVSEAQTVVKTSQVITGILTSAAIGYWYYCAYVQDTSTHNTPAESSMSEIWKFCPFILFSIFFMRKVYVYYNNAAQIVREGKRIKRELEESRRCYMKSKVTLEETLPSLKEVVDRYDGGCFLKKIKSE</sequence>
<dbReference type="Proteomes" id="UP000225706">
    <property type="component" value="Unassembled WGS sequence"/>
</dbReference>